<feature type="compositionally biased region" description="Polar residues" evidence="10">
    <location>
        <begin position="143"/>
        <end position="177"/>
    </location>
</feature>
<dbReference type="PANTHER" id="PTHR16201:SF35">
    <property type="entry name" value="VACUOLAR AMINO ACID TRANSPORTER YPQ1-RELATED"/>
    <property type="match status" value="1"/>
</dbReference>
<dbReference type="OrthoDB" id="272139at2759"/>
<dbReference type="InterPro" id="IPR051415">
    <property type="entry name" value="LAAT-1"/>
</dbReference>
<feature type="region of interest" description="Disordered" evidence="10">
    <location>
        <begin position="134"/>
        <end position="191"/>
    </location>
</feature>
<dbReference type="PANTHER" id="PTHR16201">
    <property type="entry name" value="SEVEN TRANSMEMBRANE PROTEIN 1-RELATED"/>
    <property type="match status" value="1"/>
</dbReference>
<feature type="transmembrane region" description="Helical" evidence="11">
    <location>
        <begin position="100"/>
        <end position="122"/>
    </location>
</feature>
<evidence type="ECO:0000256" key="4">
    <source>
        <dbReference type="ARBA" id="ARBA00022554"/>
    </source>
</evidence>
<keyword evidence="7 11" id="KW-1133">Transmembrane helix</keyword>
<dbReference type="Proteomes" id="UP001152592">
    <property type="component" value="Unassembled WGS sequence"/>
</dbReference>
<sequence length="398" mass="43748">MMILQGCASHTLCMSVRRDTPSIVSRPRPIIFYFGHICQNHANQARSISIACWVVVFSPQIIENFRRGSADGLSLLFLIVWLAGDVFNILGAVMQGVLPTMIILAVYYTLADIVLLGQCFYYRGFNLKEELSPSPTPELLNSDAEQNGTESQPTPTERSSLLPKSNGNDYHHGSTSQDPRDGPVSDGRRPSANSYHDIFHSSAHLSPATPFIEPPSDTARSRAQRARRRRISALQSILFNLTAVALVCAAGVLGWYVSPGSKSSPDPEPLTLDLFGQVFGYFCAVLYLGSRLPQLLLNYRRKSTDGVSLLFFLFACIGNLTYVLSILAYSPVCSGGSPEIMGHRHHAKCRPGEAAALYGRYVLVNLSWLVGSAGTLLLDMAIFTQFFLYRDTKAGDDE</sequence>
<evidence type="ECO:0000256" key="1">
    <source>
        <dbReference type="ARBA" id="ARBA00004116"/>
    </source>
</evidence>
<dbReference type="EMBL" id="CAJVPD010000242">
    <property type="protein sequence ID" value="CAG8388471.1"/>
    <property type="molecule type" value="Genomic_DNA"/>
</dbReference>
<gene>
    <name evidence="12" type="ORF">PSALAMII_LOCUS6457</name>
</gene>
<dbReference type="AlphaFoldDB" id="A0A9W4JAQ7"/>
<organism evidence="12 13">
    <name type="scientific">Penicillium salamii</name>
    <dbReference type="NCBI Taxonomy" id="1612424"/>
    <lineage>
        <taxon>Eukaryota</taxon>
        <taxon>Fungi</taxon>
        <taxon>Dikarya</taxon>
        <taxon>Ascomycota</taxon>
        <taxon>Pezizomycotina</taxon>
        <taxon>Eurotiomycetes</taxon>
        <taxon>Eurotiomycetidae</taxon>
        <taxon>Eurotiales</taxon>
        <taxon>Aspergillaceae</taxon>
        <taxon>Penicillium</taxon>
    </lineage>
</organism>
<feature type="compositionally biased region" description="Basic and acidic residues" evidence="10">
    <location>
        <begin position="178"/>
        <end position="189"/>
    </location>
</feature>
<accession>A0A9W4JAQ7</accession>
<dbReference type="FunFam" id="1.20.1280.290:FF:000011">
    <property type="entry name" value="PQ loop repeat protein"/>
    <property type="match status" value="1"/>
</dbReference>
<keyword evidence="4" id="KW-0926">Vacuole</keyword>
<evidence type="ECO:0000256" key="2">
    <source>
        <dbReference type="ARBA" id="ARBA00004127"/>
    </source>
</evidence>
<dbReference type="GO" id="GO:0034488">
    <property type="term" value="P:basic amino acid transmembrane export from vacuole"/>
    <property type="evidence" value="ECO:0007669"/>
    <property type="project" value="UniProtKB-ARBA"/>
</dbReference>
<feature type="region of interest" description="Disordered" evidence="10">
    <location>
        <begin position="205"/>
        <end position="224"/>
    </location>
</feature>
<dbReference type="Pfam" id="PF04193">
    <property type="entry name" value="PQ-loop"/>
    <property type="match status" value="2"/>
</dbReference>
<evidence type="ECO:0000256" key="8">
    <source>
        <dbReference type="ARBA" id="ARBA00023136"/>
    </source>
</evidence>
<feature type="transmembrane region" description="Helical" evidence="11">
    <location>
        <begin position="309"/>
        <end position="329"/>
    </location>
</feature>
<keyword evidence="5 11" id="KW-0812">Transmembrane</keyword>
<evidence type="ECO:0000256" key="11">
    <source>
        <dbReference type="SAM" id="Phobius"/>
    </source>
</evidence>
<feature type="transmembrane region" description="Helical" evidence="11">
    <location>
        <begin position="237"/>
        <end position="258"/>
    </location>
</feature>
<dbReference type="SMART" id="SM00679">
    <property type="entry name" value="CTNS"/>
    <property type="match status" value="2"/>
</dbReference>
<feature type="transmembrane region" description="Helical" evidence="11">
    <location>
        <begin position="278"/>
        <end position="297"/>
    </location>
</feature>
<dbReference type="GO" id="GO:0012505">
    <property type="term" value="C:endomembrane system"/>
    <property type="evidence" value="ECO:0007669"/>
    <property type="project" value="UniProtKB-SubCell"/>
</dbReference>
<dbReference type="GO" id="GO:0034490">
    <property type="term" value="P:basic amino acid transmembrane import into vacuole"/>
    <property type="evidence" value="ECO:0007669"/>
    <property type="project" value="UniProtKB-ARBA"/>
</dbReference>
<keyword evidence="8 11" id="KW-0472">Membrane</keyword>
<dbReference type="Gene3D" id="1.20.1280.290">
    <property type="match status" value="2"/>
</dbReference>
<evidence type="ECO:0000256" key="10">
    <source>
        <dbReference type="SAM" id="MobiDB-lite"/>
    </source>
</evidence>
<proteinExistence type="inferred from homology"/>
<evidence type="ECO:0008006" key="14">
    <source>
        <dbReference type="Google" id="ProtNLM"/>
    </source>
</evidence>
<feature type="transmembrane region" description="Helical" evidence="11">
    <location>
        <begin position="73"/>
        <end position="94"/>
    </location>
</feature>
<dbReference type="InterPro" id="IPR006603">
    <property type="entry name" value="PQ-loop_rpt"/>
</dbReference>
<evidence type="ECO:0000256" key="6">
    <source>
        <dbReference type="ARBA" id="ARBA00022737"/>
    </source>
</evidence>
<evidence type="ECO:0000256" key="5">
    <source>
        <dbReference type="ARBA" id="ARBA00022692"/>
    </source>
</evidence>
<dbReference type="GO" id="GO:0098588">
    <property type="term" value="C:bounding membrane of organelle"/>
    <property type="evidence" value="ECO:0007669"/>
    <property type="project" value="UniProtKB-ARBA"/>
</dbReference>
<dbReference type="GO" id="GO:0015101">
    <property type="term" value="F:organic cation transmembrane transporter activity"/>
    <property type="evidence" value="ECO:0007669"/>
    <property type="project" value="UniProtKB-ARBA"/>
</dbReference>
<dbReference type="GO" id="GO:0015174">
    <property type="term" value="F:basic amino acid transmembrane transporter activity"/>
    <property type="evidence" value="ECO:0007669"/>
    <property type="project" value="UniProtKB-ARBA"/>
</dbReference>
<keyword evidence="6" id="KW-0677">Repeat</keyword>
<evidence type="ECO:0000256" key="3">
    <source>
        <dbReference type="ARBA" id="ARBA00022448"/>
    </source>
</evidence>
<comment type="subcellular location">
    <subcellularLocation>
        <location evidence="2">Endomembrane system</location>
        <topology evidence="2">Multi-pass membrane protein</topology>
    </subcellularLocation>
    <subcellularLocation>
        <location evidence="1">Vacuole</location>
    </subcellularLocation>
</comment>
<comment type="similarity">
    <text evidence="9">Belongs to the laat-1 family.</text>
</comment>
<keyword evidence="3" id="KW-0813">Transport</keyword>
<protein>
    <recommendedName>
        <fullName evidence="14">PQ loop repeat protein</fullName>
    </recommendedName>
</protein>
<dbReference type="GO" id="GO:0015179">
    <property type="term" value="F:L-amino acid transmembrane transporter activity"/>
    <property type="evidence" value="ECO:0007669"/>
    <property type="project" value="UniProtKB-ARBA"/>
</dbReference>
<comment type="caution">
    <text evidence="12">The sequence shown here is derived from an EMBL/GenBank/DDBJ whole genome shotgun (WGS) entry which is preliminary data.</text>
</comment>
<feature type="transmembrane region" description="Helical" evidence="11">
    <location>
        <begin position="366"/>
        <end position="389"/>
    </location>
</feature>
<evidence type="ECO:0000256" key="7">
    <source>
        <dbReference type="ARBA" id="ARBA00022989"/>
    </source>
</evidence>
<reference evidence="12" key="1">
    <citation type="submission" date="2021-07" db="EMBL/GenBank/DDBJ databases">
        <authorList>
            <person name="Branca A.L. A."/>
        </authorList>
    </citation>
    <scope>NUCLEOTIDE SEQUENCE</scope>
</reference>
<evidence type="ECO:0000256" key="9">
    <source>
        <dbReference type="ARBA" id="ARBA00038039"/>
    </source>
</evidence>
<dbReference type="GO" id="GO:0005773">
    <property type="term" value="C:vacuole"/>
    <property type="evidence" value="ECO:0007669"/>
    <property type="project" value="UniProtKB-SubCell"/>
</dbReference>
<name>A0A9W4JAQ7_9EURO</name>
<evidence type="ECO:0000313" key="12">
    <source>
        <dbReference type="EMBL" id="CAG8388471.1"/>
    </source>
</evidence>
<evidence type="ECO:0000313" key="13">
    <source>
        <dbReference type="Proteomes" id="UP001152592"/>
    </source>
</evidence>